<dbReference type="RefSeq" id="WP_200818767.1">
    <property type="nucleotide sequence ID" value="NZ_CP049246.1"/>
</dbReference>
<keyword evidence="1" id="KW-0732">Signal</keyword>
<gene>
    <name evidence="3" type="ORF">SAMN05421877_104168</name>
</gene>
<evidence type="ECO:0000313" key="4">
    <source>
        <dbReference type="Proteomes" id="UP000236731"/>
    </source>
</evidence>
<feature type="signal peptide" evidence="1">
    <location>
        <begin position="1"/>
        <end position="25"/>
    </location>
</feature>
<feature type="chain" id="PRO_5009288690" evidence="1">
    <location>
        <begin position="26"/>
        <end position="348"/>
    </location>
</feature>
<dbReference type="InterPro" id="IPR036691">
    <property type="entry name" value="Endo/exonu/phosph_ase_sf"/>
</dbReference>
<reference evidence="4" key="1">
    <citation type="submission" date="2016-10" db="EMBL/GenBank/DDBJ databases">
        <authorList>
            <person name="Varghese N."/>
            <person name="Submissions S."/>
        </authorList>
    </citation>
    <scope>NUCLEOTIDE SEQUENCE [LARGE SCALE GENOMIC DNA]</scope>
    <source>
        <strain evidence="4">DSM 22361</strain>
    </source>
</reference>
<proteinExistence type="predicted"/>
<keyword evidence="3" id="KW-0540">Nuclease</keyword>
<dbReference type="Proteomes" id="UP000236731">
    <property type="component" value="Unassembled WGS sequence"/>
</dbReference>
<evidence type="ECO:0000256" key="1">
    <source>
        <dbReference type="SAM" id="SignalP"/>
    </source>
</evidence>
<name>A0A1H5WTX6_9SPHI</name>
<dbReference type="PANTHER" id="PTHR42834">
    <property type="entry name" value="ENDONUCLEASE/EXONUCLEASE/PHOSPHATASE FAMILY PROTEIN (AFU_ORTHOLOGUE AFUA_3G09210)"/>
    <property type="match status" value="1"/>
</dbReference>
<dbReference type="GO" id="GO:0004527">
    <property type="term" value="F:exonuclease activity"/>
    <property type="evidence" value="ECO:0007669"/>
    <property type="project" value="UniProtKB-KW"/>
</dbReference>
<dbReference type="SUPFAM" id="SSF56219">
    <property type="entry name" value="DNase I-like"/>
    <property type="match status" value="1"/>
</dbReference>
<keyword evidence="4" id="KW-1185">Reference proteome</keyword>
<dbReference type="InterPro" id="IPR005135">
    <property type="entry name" value="Endo/exonuclease/phosphatase"/>
</dbReference>
<dbReference type="GO" id="GO:0004519">
    <property type="term" value="F:endonuclease activity"/>
    <property type="evidence" value="ECO:0007669"/>
    <property type="project" value="UniProtKB-KW"/>
</dbReference>
<dbReference type="Gene3D" id="3.60.10.10">
    <property type="entry name" value="Endonuclease/exonuclease/phosphatase"/>
    <property type="match status" value="1"/>
</dbReference>
<protein>
    <submittedName>
        <fullName evidence="3">Endonuclease/Exonuclease/phosphatase family protein</fullName>
    </submittedName>
</protein>
<keyword evidence="3" id="KW-0269">Exonuclease</keyword>
<dbReference type="AlphaFoldDB" id="A0A1H5WTX6"/>
<organism evidence="3 4">
    <name type="scientific">Sphingobacterium lactis</name>
    <dbReference type="NCBI Taxonomy" id="797291"/>
    <lineage>
        <taxon>Bacteria</taxon>
        <taxon>Pseudomonadati</taxon>
        <taxon>Bacteroidota</taxon>
        <taxon>Sphingobacteriia</taxon>
        <taxon>Sphingobacteriales</taxon>
        <taxon>Sphingobacteriaceae</taxon>
        <taxon>Sphingobacterium</taxon>
    </lineage>
</organism>
<evidence type="ECO:0000313" key="3">
    <source>
        <dbReference type="EMBL" id="SEG03029.1"/>
    </source>
</evidence>
<accession>A0A1H5WTX6</accession>
<keyword evidence="3" id="KW-0255">Endonuclease</keyword>
<keyword evidence="3" id="KW-0378">Hydrolase</keyword>
<evidence type="ECO:0000259" key="2">
    <source>
        <dbReference type="Pfam" id="PF19580"/>
    </source>
</evidence>
<sequence>MRLKHFRYFVGIAVGLLLHAFSATGQQKQYAVYPLAFYNVENLFDTQRDTTVMDFEFTPEGGLNWTPDKYRKKLTRLSTVLSRIGRQHGSAGPALIGVCEVENRKVLEDLVSQDAVKGMNLQIVHYDSPDRRGIDVALLYNPDLFRFVEAKVLPYHLPERPDYVTRDILMVKGVIANEMVHVFVNHWPSRFGGKSSILREHAASVLRHAVDSIYSARPEAKIVIMGDFNDDPVDKSIQEVLQAEGKRERVADQGLYNTMYRHYKRGVGSLGYLAKWNLFDQIIISKPLLSNNSGKLQFWKSEIYNPDYLTTKEGRYKGYPFRTFSSNLFQDGYSDHFPVLIYLLKELE</sequence>
<dbReference type="Pfam" id="PF19580">
    <property type="entry name" value="Exo_endo_phos_3"/>
    <property type="match status" value="1"/>
</dbReference>
<dbReference type="PANTHER" id="PTHR42834:SF1">
    <property type="entry name" value="ENDONUCLEASE_EXONUCLEASE_PHOSPHATASE FAMILY PROTEIN (AFU_ORTHOLOGUE AFUA_3G09210)"/>
    <property type="match status" value="1"/>
</dbReference>
<dbReference type="EMBL" id="FNUT01000004">
    <property type="protein sequence ID" value="SEG03029.1"/>
    <property type="molecule type" value="Genomic_DNA"/>
</dbReference>
<feature type="domain" description="Endonuclease/exonuclease/phosphatase" evidence="2">
    <location>
        <begin position="35"/>
        <end position="345"/>
    </location>
</feature>